<comment type="similarity">
    <text evidence="8">Belongs to the DEAD box helicase family. DeaD/CsdA subfamily.</text>
</comment>
<keyword evidence="7 8" id="KW-0346">Stress response</keyword>
<keyword evidence="3 8" id="KW-0378">Hydrolase</keyword>
<dbReference type="InterPro" id="IPR057325">
    <property type="entry name" value="DeaD_dimer"/>
</dbReference>
<dbReference type="RefSeq" id="WP_310548757.1">
    <property type="nucleotide sequence ID" value="NZ_JAVKGR010000011.1"/>
</dbReference>
<comment type="catalytic activity">
    <reaction evidence="8">
        <text>ATP + H2O = ADP + phosphate + H(+)</text>
        <dbReference type="Rhea" id="RHEA:13065"/>
        <dbReference type="ChEBI" id="CHEBI:15377"/>
        <dbReference type="ChEBI" id="CHEBI:15378"/>
        <dbReference type="ChEBI" id="CHEBI:30616"/>
        <dbReference type="ChEBI" id="CHEBI:43474"/>
        <dbReference type="ChEBI" id="CHEBI:456216"/>
        <dbReference type="EC" id="3.6.4.13"/>
    </reaction>
</comment>
<evidence type="ECO:0000256" key="5">
    <source>
        <dbReference type="ARBA" id="ARBA00022840"/>
    </source>
</evidence>
<dbReference type="Pfam" id="PF03880">
    <property type="entry name" value="DbpA"/>
    <property type="match status" value="1"/>
</dbReference>
<dbReference type="Pfam" id="PF00271">
    <property type="entry name" value="Helicase_C"/>
    <property type="match status" value="1"/>
</dbReference>
<dbReference type="CDD" id="cd00268">
    <property type="entry name" value="DEADc"/>
    <property type="match status" value="1"/>
</dbReference>
<dbReference type="PROSITE" id="PS51192">
    <property type="entry name" value="HELICASE_ATP_BIND_1"/>
    <property type="match status" value="1"/>
</dbReference>
<dbReference type="InterPro" id="IPR014001">
    <property type="entry name" value="Helicase_ATP-bd"/>
</dbReference>
<accession>A0ABU2DTZ4</accession>
<dbReference type="SMART" id="SM00490">
    <property type="entry name" value="HELICc"/>
    <property type="match status" value="1"/>
</dbReference>
<evidence type="ECO:0000313" key="14">
    <source>
        <dbReference type="EMBL" id="MDR8019765.1"/>
    </source>
</evidence>
<feature type="compositionally biased region" description="Polar residues" evidence="10">
    <location>
        <begin position="1"/>
        <end position="26"/>
    </location>
</feature>
<gene>
    <name evidence="8" type="primary">deaD</name>
    <name evidence="8" type="synonym">csdA</name>
    <name evidence="14" type="ORF">RIL96_09340</name>
</gene>
<keyword evidence="15" id="KW-1185">Reference proteome</keyword>
<evidence type="ECO:0000259" key="12">
    <source>
        <dbReference type="PROSITE" id="PS51194"/>
    </source>
</evidence>
<dbReference type="PANTHER" id="PTHR47963:SF8">
    <property type="entry name" value="ATP-DEPENDENT RNA HELICASE DEAD"/>
    <property type="match status" value="1"/>
</dbReference>
<dbReference type="Pfam" id="PF25399">
    <property type="entry name" value="DeaD_dimer"/>
    <property type="match status" value="1"/>
</dbReference>
<dbReference type="PANTHER" id="PTHR47963">
    <property type="entry name" value="DEAD-BOX ATP-DEPENDENT RNA HELICASE 47, MITOCHONDRIAL"/>
    <property type="match status" value="1"/>
</dbReference>
<evidence type="ECO:0000256" key="9">
    <source>
        <dbReference type="PROSITE-ProRule" id="PRU00552"/>
    </source>
</evidence>
<feature type="region of interest" description="Disordered" evidence="10">
    <location>
        <begin position="586"/>
        <end position="656"/>
    </location>
</feature>
<evidence type="ECO:0000259" key="11">
    <source>
        <dbReference type="PROSITE" id="PS51192"/>
    </source>
</evidence>
<comment type="subcellular location">
    <subcellularLocation>
        <location evidence="8">Cytoplasm</location>
    </subcellularLocation>
</comment>
<dbReference type="InterPro" id="IPR034415">
    <property type="entry name" value="CsdA_RRM"/>
</dbReference>
<dbReference type="Gene3D" id="3.40.50.300">
    <property type="entry name" value="P-loop containing nucleotide triphosphate hydrolases"/>
    <property type="match status" value="2"/>
</dbReference>
<dbReference type="PROSITE" id="PS00039">
    <property type="entry name" value="DEAD_ATP_HELICASE"/>
    <property type="match status" value="1"/>
</dbReference>
<feature type="short sequence motif" description="Q motif" evidence="9">
    <location>
        <begin position="28"/>
        <end position="56"/>
    </location>
</feature>
<dbReference type="HAMAP" id="MF_00964">
    <property type="entry name" value="DEAD_helicase_DeaD"/>
    <property type="match status" value="1"/>
</dbReference>
<evidence type="ECO:0000256" key="4">
    <source>
        <dbReference type="ARBA" id="ARBA00022806"/>
    </source>
</evidence>
<evidence type="ECO:0000256" key="2">
    <source>
        <dbReference type="ARBA" id="ARBA00022741"/>
    </source>
</evidence>
<evidence type="ECO:0000256" key="10">
    <source>
        <dbReference type="SAM" id="MobiDB-lite"/>
    </source>
</evidence>
<evidence type="ECO:0000256" key="1">
    <source>
        <dbReference type="ARBA" id="ARBA00022490"/>
    </source>
</evidence>
<feature type="compositionally biased region" description="Basic and acidic residues" evidence="10">
    <location>
        <begin position="587"/>
        <end position="621"/>
    </location>
</feature>
<dbReference type="InterPro" id="IPR050547">
    <property type="entry name" value="DEAD_box_RNA_helicases"/>
</dbReference>
<dbReference type="Pfam" id="PF00270">
    <property type="entry name" value="DEAD"/>
    <property type="match status" value="1"/>
</dbReference>
<proteinExistence type="inferred from homology"/>
<name>A0ABU2DTZ4_9MICC</name>
<dbReference type="CDD" id="cd18787">
    <property type="entry name" value="SF2_C_DEAD"/>
    <property type="match status" value="1"/>
</dbReference>
<evidence type="ECO:0000256" key="7">
    <source>
        <dbReference type="ARBA" id="ARBA00023016"/>
    </source>
</evidence>
<comment type="caution">
    <text evidence="14">The sequence shown here is derived from an EMBL/GenBank/DDBJ whole genome shotgun (WGS) entry which is preliminary data.</text>
</comment>
<dbReference type="GO" id="GO:0004386">
    <property type="term" value="F:helicase activity"/>
    <property type="evidence" value="ECO:0007669"/>
    <property type="project" value="UniProtKB-KW"/>
</dbReference>
<dbReference type="InterPro" id="IPR014014">
    <property type="entry name" value="RNA_helicase_DEAD_Q_motif"/>
</dbReference>
<dbReference type="Proteomes" id="UP001251870">
    <property type="component" value="Unassembled WGS sequence"/>
</dbReference>
<feature type="domain" description="Helicase C-terminal" evidence="12">
    <location>
        <begin position="260"/>
        <end position="407"/>
    </location>
</feature>
<keyword evidence="2 8" id="KW-0547">Nucleotide-binding</keyword>
<dbReference type="PROSITE" id="PS51195">
    <property type="entry name" value="Q_MOTIF"/>
    <property type="match status" value="1"/>
</dbReference>
<protein>
    <recommendedName>
        <fullName evidence="8">ATP-dependent RNA helicase DeaD</fullName>
        <ecNumber evidence="8">3.6.4.13</ecNumber>
    </recommendedName>
    <alternativeName>
        <fullName evidence="8">Cold-shock DEAD box protein A</fullName>
    </alternativeName>
</protein>
<feature type="region of interest" description="Disordered" evidence="10">
    <location>
        <begin position="476"/>
        <end position="517"/>
    </location>
</feature>
<feature type="domain" description="DEAD-box RNA helicase Q" evidence="13">
    <location>
        <begin position="28"/>
        <end position="56"/>
    </location>
</feature>
<feature type="compositionally biased region" description="Basic and acidic residues" evidence="10">
    <location>
        <begin position="476"/>
        <end position="492"/>
    </location>
</feature>
<comment type="function">
    <text evidence="8">DEAD-box RNA helicase involved in various cellular processes at low temperature, including ribosome biogenesis, mRNA degradation and translation initiation.</text>
</comment>
<dbReference type="EMBL" id="JAVKGR010000011">
    <property type="protein sequence ID" value="MDR8019765.1"/>
    <property type="molecule type" value="Genomic_DNA"/>
</dbReference>
<dbReference type="InterPro" id="IPR027417">
    <property type="entry name" value="P-loop_NTPase"/>
</dbReference>
<evidence type="ECO:0000256" key="3">
    <source>
        <dbReference type="ARBA" id="ARBA00022801"/>
    </source>
</evidence>
<sequence length="656" mass="71480">MTTPTDAELSETSAPQAETAEAQQDQGPRFTDLDLDPRILAVVERLGYETPSPIQAQTIPLLSDGRDVVGLAQTGTGKTAAFALPALTHLARTVEAGELGTAPQTLVLAPTRELALQVAEAFTTYAAEIEGLSVLPIYGGAPYGPQLAGLRRGAHVVVGTPGRVIDHLSRGSLDLSEIRHLVLDEADEMLRMGFAEEVDQILQQTPDRKQVALFSATMPQAIRRISAQYLNEPVEVSVKAKTTTSSTIRQRCVQVRHSSKLEALTRIMETEAHDAAIVFVRTRAATEEVANRLSARGFRAAAINGDIPQNLREKTVENLREGRVDVLVATDVAARGLDVERISHVFNYDIPVDTESYVHRIGRTGRAGRSGEAVLFVTPREKRLLRAIEKATRQKVEQMPMPTVSDVNASRMQRFSERITQTLASEDLEDYRDLVSSYVSEHDVPAEEVAAALVSMTQDGRPLLLDDSGPDELVRQAERSLEEERGERRGGSEGRSGGRGRFGERGGSSPVREPGEGNAMYKIALGRRDRVNPGHIVGAIANEAGLNSRQIGSIDIRNTHSLVELPEHLSQDQWEALSKTRIGGELIRLERDTGPHGTGEGHRSRGGRGDRDDRGGRGERPRGHRKGGPREGSRQGGKYDGGKGRGPRRGSDRFGR</sequence>
<feature type="region of interest" description="Disordered" evidence="10">
    <location>
        <begin position="1"/>
        <end position="32"/>
    </location>
</feature>
<keyword evidence="6 8" id="KW-0694">RNA-binding</keyword>
<feature type="domain" description="Helicase ATP-binding" evidence="11">
    <location>
        <begin position="59"/>
        <end position="236"/>
    </location>
</feature>
<keyword evidence="5 8" id="KW-0067">ATP-binding</keyword>
<evidence type="ECO:0000256" key="8">
    <source>
        <dbReference type="HAMAP-Rule" id="MF_00964"/>
    </source>
</evidence>
<dbReference type="PROSITE" id="PS51194">
    <property type="entry name" value="HELICASE_CTER"/>
    <property type="match status" value="1"/>
</dbReference>
<keyword evidence="4 8" id="KW-0347">Helicase</keyword>
<dbReference type="EC" id="3.6.4.13" evidence="8"/>
<evidence type="ECO:0000313" key="15">
    <source>
        <dbReference type="Proteomes" id="UP001251870"/>
    </source>
</evidence>
<evidence type="ECO:0000256" key="6">
    <source>
        <dbReference type="ARBA" id="ARBA00022884"/>
    </source>
</evidence>
<dbReference type="SMART" id="SM00487">
    <property type="entry name" value="DEXDc"/>
    <property type="match status" value="1"/>
</dbReference>
<keyword evidence="1 8" id="KW-0963">Cytoplasm</keyword>
<dbReference type="SUPFAM" id="SSF52540">
    <property type="entry name" value="P-loop containing nucleoside triphosphate hydrolases"/>
    <property type="match status" value="1"/>
</dbReference>
<dbReference type="InterPro" id="IPR000629">
    <property type="entry name" value="RNA-helicase_DEAD-box_CS"/>
</dbReference>
<dbReference type="InterPro" id="IPR028618">
    <property type="entry name" value="DEAD_helicase_DeaD"/>
</dbReference>
<dbReference type="CDD" id="cd12499">
    <property type="entry name" value="RRM_EcCsdA_like"/>
    <property type="match status" value="1"/>
</dbReference>
<dbReference type="InterPro" id="IPR012677">
    <property type="entry name" value="Nucleotide-bd_a/b_plait_sf"/>
</dbReference>
<dbReference type="InterPro" id="IPR001650">
    <property type="entry name" value="Helicase_C-like"/>
</dbReference>
<organism evidence="14 15">
    <name type="scientific">Nesterenkonia aerolata</name>
    <dbReference type="NCBI Taxonomy" id="3074079"/>
    <lineage>
        <taxon>Bacteria</taxon>
        <taxon>Bacillati</taxon>
        <taxon>Actinomycetota</taxon>
        <taxon>Actinomycetes</taxon>
        <taxon>Micrococcales</taxon>
        <taxon>Micrococcaceae</taxon>
        <taxon>Nesterenkonia</taxon>
    </lineage>
</organism>
<evidence type="ECO:0000259" key="13">
    <source>
        <dbReference type="PROSITE" id="PS51195"/>
    </source>
</evidence>
<dbReference type="Gene3D" id="3.30.70.330">
    <property type="match status" value="1"/>
</dbReference>
<reference evidence="14 15" key="1">
    <citation type="submission" date="2023-09" db="EMBL/GenBank/DDBJ databases">
        <title>Description of three actinobacteria isolated from air of manufacturing shop in a pharmaceutical factory.</title>
        <authorList>
            <person name="Zhang D.-F."/>
        </authorList>
    </citation>
    <scope>NUCLEOTIDE SEQUENCE [LARGE SCALE GENOMIC DNA]</scope>
    <source>
        <strain evidence="14 15">LY-0111</strain>
    </source>
</reference>
<dbReference type="InterPro" id="IPR011545">
    <property type="entry name" value="DEAD/DEAH_box_helicase_dom"/>
</dbReference>
<dbReference type="InterPro" id="IPR005580">
    <property type="entry name" value="DbpA/CsdA_RNA-bd_dom"/>
</dbReference>
<dbReference type="InterPro" id="IPR044742">
    <property type="entry name" value="DEAD/DEAH_RhlB"/>
</dbReference>